<dbReference type="Pfam" id="PF05241">
    <property type="entry name" value="EBP"/>
    <property type="match status" value="1"/>
</dbReference>
<feature type="transmembrane region" description="Helical" evidence="6">
    <location>
        <begin position="91"/>
        <end position="113"/>
    </location>
</feature>
<dbReference type="PANTHER" id="PTHR31204:SF1">
    <property type="entry name" value="SIGMA INTRACELLULAR RECEPTOR 2"/>
    <property type="match status" value="1"/>
</dbReference>
<keyword evidence="4 5" id="KW-0472">Membrane</keyword>
<keyword evidence="2 5" id="KW-0812">Transmembrane</keyword>
<evidence type="ECO:0000259" key="7">
    <source>
        <dbReference type="PROSITE" id="PS51751"/>
    </source>
</evidence>
<reference evidence="9" key="1">
    <citation type="submission" date="2017-01" db="EMBL/GenBank/DDBJ databases">
        <authorList>
            <person name="Wang Y."/>
            <person name="White M."/>
            <person name="Kvist S."/>
            <person name="Moncalvo J.-M."/>
        </authorList>
    </citation>
    <scope>NUCLEOTIDE SEQUENCE [LARGE SCALE GENOMIC DNA]</scope>
    <source>
        <strain evidence="9">ID-206-W2</strain>
    </source>
</reference>
<feature type="transmembrane region" description="Helical" evidence="6">
    <location>
        <begin position="58"/>
        <end position="79"/>
    </location>
</feature>
<dbReference type="PROSITE" id="PS51751">
    <property type="entry name" value="EXPERA"/>
    <property type="match status" value="1"/>
</dbReference>
<proteinExistence type="predicted"/>
<evidence type="ECO:0000256" key="1">
    <source>
        <dbReference type="ARBA" id="ARBA00004141"/>
    </source>
</evidence>
<name>A0A1R1YTZ9_9FUNG</name>
<evidence type="ECO:0000313" key="9">
    <source>
        <dbReference type="Proteomes" id="UP000187429"/>
    </source>
</evidence>
<evidence type="ECO:0000256" key="2">
    <source>
        <dbReference type="ARBA" id="ARBA00022692"/>
    </source>
</evidence>
<dbReference type="AlphaFoldDB" id="A0A1R1YTZ9"/>
<dbReference type="Proteomes" id="UP000187429">
    <property type="component" value="Unassembled WGS sequence"/>
</dbReference>
<feature type="transmembrane region" description="Helical" evidence="6">
    <location>
        <begin position="12"/>
        <end position="37"/>
    </location>
</feature>
<evidence type="ECO:0000256" key="6">
    <source>
        <dbReference type="SAM" id="Phobius"/>
    </source>
</evidence>
<keyword evidence="9" id="KW-1185">Reference proteome</keyword>
<comment type="caution">
    <text evidence="8">The sequence shown here is derived from an EMBL/GenBank/DDBJ whole genome shotgun (WGS) entry which is preliminary data.</text>
</comment>
<evidence type="ECO:0000313" key="8">
    <source>
        <dbReference type="EMBL" id="OMJ30256.1"/>
    </source>
</evidence>
<feature type="domain" description="EXPERA" evidence="7">
    <location>
        <begin position="1"/>
        <end position="108"/>
    </location>
</feature>
<dbReference type="OrthoDB" id="433124at2759"/>
<organism evidence="8 9">
    <name type="scientific">Smittium culicis</name>
    <dbReference type="NCBI Taxonomy" id="133412"/>
    <lineage>
        <taxon>Eukaryota</taxon>
        <taxon>Fungi</taxon>
        <taxon>Fungi incertae sedis</taxon>
        <taxon>Zoopagomycota</taxon>
        <taxon>Kickxellomycotina</taxon>
        <taxon>Harpellomycetes</taxon>
        <taxon>Harpellales</taxon>
        <taxon>Legeriomycetaceae</taxon>
        <taxon>Smittium</taxon>
    </lineage>
</organism>
<dbReference type="GO" id="GO:0005783">
    <property type="term" value="C:endoplasmic reticulum"/>
    <property type="evidence" value="ECO:0007669"/>
    <property type="project" value="TreeGrafter"/>
</dbReference>
<accession>A0A1R1YTZ9</accession>
<dbReference type="EMBL" id="LSSM01000044">
    <property type="protein sequence ID" value="OMJ30256.1"/>
    <property type="molecule type" value="Genomic_DNA"/>
</dbReference>
<evidence type="ECO:0000256" key="5">
    <source>
        <dbReference type="PROSITE-ProRule" id="PRU01087"/>
    </source>
</evidence>
<dbReference type="InterPro" id="IPR051987">
    <property type="entry name" value="Sigma-2_receptor-like"/>
</dbReference>
<dbReference type="PANTHER" id="PTHR31204">
    <property type="entry name" value="SIGMA INTRACELLULAR RECEPTOR 2"/>
    <property type="match status" value="1"/>
</dbReference>
<gene>
    <name evidence="8" type="ORF">AYI69_g207</name>
</gene>
<protein>
    <recommendedName>
        <fullName evidence="7">EXPERA domain-containing protein</fullName>
    </recommendedName>
</protein>
<sequence length="129" mass="14619">MLRPATKDLSHLSWFHSMLIFELIFQVPLLILILLTLSHTPNRTNLAFNRALHKCRNLFQIIYGTHTATTMIPVLGYIYSVSYSAPIANQITLVLMYLPFAILPLIMAIVSSLKLLEQLDAKSSTSKFD</sequence>
<dbReference type="InterPro" id="IPR033118">
    <property type="entry name" value="EXPERA"/>
</dbReference>
<keyword evidence="3 5" id="KW-1133">Transmembrane helix</keyword>
<dbReference type="GO" id="GO:0016020">
    <property type="term" value="C:membrane"/>
    <property type="evidence" value="ECO:0007669"/>
    <property type="project" value="UniProtKB-SubCell"/>
</dbReference>
<comment type="subcellular location">
    <subcellularLocation>
        <location evidence="1">Membrane</location>
        <topology evidence="1">Multi-pass membrane protein</topology>
    </subcellularLocation>
</comment>
<evidence type="ECO:0000256" key="4">
    <source>
        <dbReference type="ARBA" id="ARBA00023136"/>
    </source>
</evidence>
<evidence type="ECO:0000256" key="3">
    <source>
        <dbReference type="ARBA" id="ARBA00022989"/>
    </source>
</evidence>